<accession>A0A9P6SQY1</accession>
<keyword evidence="3" id="KW-1185">Reference proteome</keyword>
<feature type="domain" description="Stress-response A/B barrel" evidence="1">
    <location>
        <begin position="5"/>
        <end position="102"/>
    </location>
</feature>
<dbReference type="Gene3D" id="3.30.70.100">
    <property type="match status" value="1"/>
</dbReference>
<dbReference type="AlphaFoldDB" id="A0A9P6SQY1"/>
<organism evidence="2 3">
    <name type="scientific">Hyphodiscus hymeniophilus</name>
    <dbReference type="NCBI Taxonomy" id="353542"/>
    <lineage>
        <taxon>Eukaryota</taxon>
        <taxon>Fungi</taxon>
        <taxon>Dikarya</taxon>
        <taxon>Ascomycota</taxon>
        <taxon>Pezizomycotina</taxon>
        <taxon>Leotiomycetes</taxon>
        <taxon>Helotiales</taxon>
        <taxon>Hyphodiscaceae</taxon>
        <taxon>Hyphodiscus</taxon>
    </lineage>
</organism>
<dbReference type="Pfam" id="PF07876">
    <property type="entry name" value="Dabb"/>
    <property type="match status" value="1"/>
</dbReference>
<dbReference type="SUPFAM" id="SSF54909">
    <property type="entry name" value="Dimeric alpha+beta barrel"/>
    <property type="match status" value="1"/>
</dbReference>
<proteinExistence type="predicted"/>
<comment type="caution">
    <text evidence="2">The sequence shown here is derived from an EMBL/GenBank/DDBJ whole genome shotgun (WGS) entry which is preliminary data.</text>
</comment>
<protein>
    <submittedName>
        <fullName evidence="2">Fusaristatin A biosynthesis cluster</fullName>
    </submittedName>
</protein>
<evidence type="ECO:0000313" key="3">
    <source>
        <dbReference type="Proteomes" id="UP000785200"/>
    </source>
</evidence>
<reference evidence="2" key="1">
    <citation type="submission" date="2019-07" db="EMBL/GenBank/DDBJ databases">
        <title>Hyphodiscus hymeniophilus genome sequencing and assembly.</title>
        <authorList>
            <person name="Kramer G."/>
            <person name="Nodwell J."/>
        </authorList>
    </citation>
    <scope>NUCLEOTIDE SEQUENCE</scope>
    <source>
        <strain evidence="2">ATCC 34498</strain>
    </source>
</reference>
<dbReference type="SMART" id="SM00886">
    <property type="entry name" value="Dabb"/>
    <property type="match status" value="1"/>
</dbReference>
<name>A0A9P6SQY1_9HELO</name>
<dbReference type="Proteomes" id="UP000785200">
    <property type="component" value="Unassembled WGS sequence"/>
</dbReference>
<evidence type="ECO:0000259" key="1">
    <source>
        <dbReference type="PROSITE" id="PS51502"/>
    </source>
</evidence>
<evidence type="ECO:0000313" key="2">
    <source>
        <dbReference type="EMBL" id="KAG0645942.1"/>
    </source>
</evidence>
<dbReference type="InterPro" id="IPR011008">
    <property type="entry name" value="Dimeric_a/b-barrel"/>
</dbReference>
<dbReference type="OrthoDB" id="3830014at2759"/>
<gene>
    <name evidence="2" type="ORF">D0Z07_7990</name>
</gene>
<dbReference type="EMBL" id="VNKQ01000017">
    <property type="protein sequence ID" value="KAG0645942.1"/>
    <property type="molecule type" value="Genomic_DNA"/>
</dbReference>
<sequence>MPGTIIRVTMFKIPSEESRAKLVEYYKTLVTTAVKDGAPYIVSLQAGPLIEDPRSAGFTFAAKSEFKTVEDMKYYDEGCEAHQALKEKAKPLGVEGMMMVYYDPVVVA</sequence>
<dbReference type="InterPro" id="IPR013097">
    <property type="entry name" value="Dabb"/>
</dbReference>
<dbReference type="PROSITE" id="PS51502">
    <property type="entry name" value="S_R_A_B_BARREL"/>
    <property type="match status" value="1"/>
</dbReference>